<reference evidence="2 3" key="1">
    <citation type="submission" date="2024-06" db="EMBL/GenBank/DDBJ databases">
        <title>Genomics of switchgrass bacterial isolates.</title>
        <authorList>
            <person name="Shade A."/>
        </authorList>
    </citation>
    <scope>NUCLEOTIDE SEQUENCE [LARGE SCALE GENOMIC DNA]</scope>
    <source>
        <strain evidence="2 3">PvP084</strain>
    </source>
</reference>
<protein>
    <submittedName>
        <fullName evidence="2">Uncharacterized protein</fullName>
    </submittedName>
</protein>
<organism evidence="2 3">
    <name type="scientific">Methylobacterium radiotolerans</name>
    <dbReference type="NCBI Taxonomy" id="31998"/>
    <lineage>
        <taxon>Bacteria</taxon>
        <taxon>Pseudomonadati</taxon>
        <taxon>Pseudomonadota</taxon>
        <taxon>Alphaproteobacteria</taxon>
        <taxon>Hyphomicrobiales</taxon>
        <taxon>Methylobacteriaceae</taxon>
        <taxon>Methylobacterium</taxon>
    </lineage>
</organism>
<dbReference type="EMBL" id="JBEPNW010000002">
    <property type="protein sequence ID" value="MET3868678.1"/>
    <property type="molecule type" value="Genomic_DNA"/>
</dbReference>
<sequence length="90" mass="9978">MALAVFDGSVGAGLPPSNPAKADDLSSVASKKPTQDDVYDFDPRPRRDRPNRERIYEIGEAVPCNECEFSKRNPDGSVTHWFKMCGCGRF</sequence>
<proteinExistence type="predicted"/>
<accession>A0ABV2NQB5</accession>
<dbReference type="Proteomes" id="UP001549119">
    <property type="component" value="Unassembled WGS sequence"/>
</dbReference>
<keyword evidence="3" id="KW-1185">Reference proteome</keyword>
<feature type="compositionally biased region" description="Basic and acidic residues" evidence="1">
    <location>
        <begin position="41"/>
        <end position="52"/>
    </location>
</feature>
<evidence type="ECO:0000313" key="3">
    <source>
        <dbReference type="Proteomes" id="UP001549119"/>
    </source>
</evidence>
<name>A0ABV2NQB5_9HYPH</name>
<dbReference type="RefSeq" id="WP_139342601.1">
    <property type="nucleotide sequence ID" value="NZ_JBEPNV010000001.1"/>
</dbReference>
<gene>
    <name evidence="2" type="ORF">ABIC20_005987</name>
</gene>
<evidence type="ECO:0000313" key="2">
    <source>
        <dbReference type="EMBL" id="MET3868678.1"/>
    </source>
</evidence>
<evidence type="ECO:0000256" key="1">
    <source>
        <dbReference type="SAM" id="MobiDB-lite"/>
    </source>
</evidence>
<comment type="caution">
    <text evidence="2">The sequence shown here is derived from an EMBL/GenBank/DDBJ whole genome shotgun (WGS) entry which is preliminary data.</text>
</comment>
<feature type="region of interest" description="Disordered" evidence="1">
    <location>
        <begin position="1"/>
        <end position="52"/>
    </location>
</feature>